<name>A0A7S0Y779_9STRA</name>
<dbReference type="GO" id="GO:0005524">
    <property type="term" value="F:ATP binding"/>
    <property type="evidence" value="ECO:0007669"/>
    <property type="project" value="UniProtKB-KW"/>
</dbReference>
<dbReference type="PANTHER" id="PTHR19211">
    <property type="entry name" value="ATP-BINDING TRANSPORT PROTEIN-RELATED"/>
    <property type="match status" value="1"/>
</dbReference>
<dbReference type="PROSITE" id="PS50893">
    <property type="entry name" value="ABC_TRANSPORTER_2"/>
    <property type="match status" value="1"/>
</dbReference>
<reference evidence="7" key="1">
    <citation type="submission" date="2021-01" db="EMBL/GenBank/DDBJ databases">
        <authorList>
            <person name="Corre E."/>
            <person name="Pelletier E."/>
            <person name="Niang G."/>
            <person name="Scheremetjew M."/>
            <person name="Finn R."/>
            <person name="Kale V."/>
            <person name="Holt S."/>
            <person name="Cochrane G."/>
            <person name="Meng A."/>
            <person name="Brown T."/>
            <person name="Cohen L."/>
        </authorList>
    </citation>
    <scope>NUCLEOTIDE SEQUENCE</scope>
    <source>
        <strain evidence="7">UNC1205</strain>
    </source>
</reference>
<evidence type="ECO:0000256" key="4">
    <source>
        <dbReference type="ARBA" id="ARBA00022741"/>
    </source>
</evidence>
<evidence type="ECO:0000313" key="7">
    <source>
        <dbReference type="EMBL" id="CAD8760399.1"/>
    </source>
</evidence>
<proteinExistence type="predicted"/>
<dbReference type="InterPro" id="IPR027417">
    <property type="entry name" value="P-loop_NTPase"/>
</dbReference>
<evidence type="ECO:0000256" key="2">
    <source>
        <dbReference type="ARBA" id="ARBA00022490"/>
    </source>
</evidence>
<feature type="domain" description="ABC transporter" evidence="6">
    <location>
        <begin position="126"/>
        <end position="438"/>
    </location>
</feature>
<dbReference type="InterPro" id="IPR050611">
    <property type="entry name" value="ABCF"/>
</dbReference>
<accession>A0A7S0Y779</accession>
<dbReference type="AlphaFoldDB" id="A0A7S0Y779"/>
<comment type="subcellular location">
    <subcellularLocation>
        <location evidence="1">Cytoplasm</location>
    </subcellularLocation>
</comment>
<gene>
    <name evidence="7" type="ORF">PDEL1432_LOCUS438</name>
</gene>
<keyword evidence="5" id="KW-0067">ATP-binding</keyword>
<evidence type="ECO:0000256" key="5">
    <source>
        <dbReference type="ARBA" id="ARBA00022840"/>
    </source>
</evidence>
<dbReference type="PROSITE" id="PS00211">
    <property type="entry name" value="ABC_TRANSPORTER_1"/>
    <property type="match status" value="1"/>
</dbReference>
<keyword evidence="4" id="KW-0547">Nucleotide-binding</keyword>
<dbReference type="UniPathway" id="UPA00345"/>
<dbReference type="PANTHER" id="PTHR19211:SF127">
    <property type="entry name" value="ABC TRANSPORTER DOMAIN-CONTAINING PROTEIN"/>
    <property type="match status" value="1"/>
</dbReference>
<dbReference type="InterPro" id="IPR003593">
    <property type="entry name" value="AAA+_ATPase"/>
</dbReference>
<dbReference type="InterPro" id="IPR003439">
    <property type="entry name" value="ABC_transporter-like_ATP-bd"/>
</dbReference>
<dbReference type="Pfam" id="PF00005">
    <property type="entry name" value="ABC_tran"/>
    <property type="match status" value="1"/>
</dbReference>
<keyword evidence="2" id="KW-0963">Cytoplasm</keyword>
<organism evidence="7">
    <name type="scientific">Pseudo-nitzschia delicatissima</name>
    <dbReference type="NCBI Taxonomy" id="44447"/>
    <lineage>
        <taxon>Eukaryota</taxon>
        <taxon>Sar</taxon>
        <taxon>Stramenopiles</taxon>
        <taxon>Ochrophyta</taxon>
        <taxon>Bacillariophyta</taxon>
        <taxon>Bacillariophyceae</taxon>
        <taxon>Bacillariophycidae</taxon>
        <taxon>Bacillariales</taxon>
        <taxon>Bacillariaceae</taxon>
        <taxon>Pseudo-nitzschia</taxon>
    </lineage>
</organism>
<dbReference type="InterPro" id="IPR047038">
    <property type="entry name" value="eEF3_chromodomain-like_sf"/>
</dbReference>
<dbReference type="GO" id="GO:0005737">
    <property type="term" value="C:cytoplasm"/>
    <property type="evidence" value="ECO:0007669"/>
    <property type="project" value="UniProtKB-SubCell"/>
</dbReference>
<dbReference type="EMBL" id="HBFL01000611">
    <property type="protein sequence ID" value="CAD8760399.1"/>
    <property type="molecule type" value="Transcribed_RNA"/>
</dbReference>
<evidence type="ECO:0000259" key="6">
    <source>
        <dbReference type="PROSITE" id="PS50893"/>
    </source>
</evidence>
<dbReference type="GO" id="GO:0016887">
    <property type="term" value="F:ATP hydrolysis activity"/>
    <property type="evidence" value="ECO:0007669"/>
    <property type="project" value="InterPro"/>
</dbReference>
<dbReference type="Gene3D" id="2.40.50.990">
    <property type="match status" value="1"/>
</dbReference>
<protein>
    <recommendedName>
        <fullName evidence="6">ABC transporter domain-containing protein</fullName>
    </recommendedName>
</protein>
<dbReference type="GO" id="GO:0006414">
    <property type="term" value="P:translational elongation"/>
    <property type="evidence" value="ECO:0007669"/>
    <property type="project" value="UniProtKB-UniPathway"/>
</dbReference>
<dbReference type="SUPFAM" id="SSF52540">
    <property type="entry name" value="P-loop containing nucleoside triphosphate hydrolases"/>
    <property type="match status" value="2"/>
</dbReference>
<evidence type="ECO:0000256" key="3">
    <source>
        <dbReference type="ARBA" id="ARBA00022737"/>
    </source>
</evidence>
<keyword evidence="3" id="KW-0677">Repeat</keyword>
<dbReference type="Gene3D" id="3.40.50.300">
    <property type="entry name" value="P-loop containing nucleotide triphosphate hydrolases"/>
    <property type="match status" value="2"/>
</dbReference>
<sequence>MRLIRAILMEPDIFLLDEPTNHLAHGAVTWITDYLCGLGQQTVLVVSHDTKFLENVCTDIIHYEQRAVWGPYRRLVLYKTKMSGFVKLQPQAKHYFELATNADGLKFDFPEPGRLEGVKTSTQKFLEMENVDFRYKGAETNQLTDINLKMSLSSRIVILGANGAGKTTLLKMIVGETIPSNSGQGGKFYVHPNLRIAYVAQHAFSHVERHMEESPVAYLQWRFKDGFDKEKLESEAYRITPEEQEAIDAFNLEGIWSRRMRGGKLEYEVKKKHVREKDNKYYSRDELMGMGFEHLIKQTDEKIAAKEAGLDLRPVTTSEIQKHLDSFGLPQEFGTYGKIRGLSGGQKVKLVLAAAYWTVPHLVVLDEPTNFLDREALGALSAALNIWGGAVIMISHNTQFYSSVCKEEWHVADGIVKVEGASQERAMKAVARKKKYAKELDGEEKLEKAGGNMNANGDKYKDATLNFWGATVSKKEARAYEKAKKKGNVEAMRKVLQIPVGKVMPGFEELGDGKATN</sequence>
<evidence type="ECO:0000256" key="1">
    <source>
        <dbReference type="ARBA" id="ARBA00004496"/>
    </source>
</evidence>
<dbReference type="SMART" id="SM00382">
    <property type="entry name" value="AAA"/>
    <property type="match status" value="1"/>
</dbReference>
<dbReference type="InterPro" id="IPR017871">
    <property type="entry name" value="ABC_transporter-like_CS"/>
</dbReference>